<dbReference type="NCBIfam" id="TIGR02727">
    <property type="entry name" value="MTHFS_bact"/>
    <property type="match status" value="1"/>
</dbReference>
<evidence type="ECO:0000256" key="3">
    <source>
        <dbReference type="ARBA" id="ARBA00022840"/>
    </source>
</evidence>
<reference evidence="6" key="2">
    <citation type="journal article" date="2021" name="PeerJ">
        <title>Extensive microbial diversity within the chicken gut microbiome revealed by metagenomics and culture.</title>
        <authorList>
            <person name="Gilroy R."/>
            <person name="Ravi A."/>
            <person name="Getino M."/>
            <person name="Pursley I."/>
            <person name="Horton D.L."/>
            <person name="Alikhan N.F."/>
            <person name="Baker D."/>
            <person name="Gharbi K."/>
            <person name="Hall N."/>
            <person name="Watson M."/>
            <person name="Adriaenssens E.M."/>
            <person name="Foster-Nyarko E."/>
            <person name="Jarju S."/>
            <person name="Secka A."/>
            <person name="Antonio M."/>
            <person name="Oren A."/>
            <person name="Chaudhuri R.R."/>
            <person name="La Ragione R."/>
            <person name="Hildebrand F."/>
            <person name="Pallen M.J."/>
        </authorList>
    </citation>
    <scope>NUCLEOTIDE SEQUENCE</scope>
    <source>
        <strain evidence="6">ChiSxjej2B14-8506</strain>
    </source>
</reference>
<dbReference type="GO" id="GO:0030272">
    <property type="term" value="F:5-formyltetrahydrofolate cyclo-ligase activity"/>
    <property type="evidence" value="ECO:0007669"/>
    <property type="project" value="UniProtKB-EC"/>
</dbReference>
<dbReference type="InterPro" id="IPR002698">
    <property type="entry name" value="FTHF_cligase"/>
</dbReference>
<organism evidence="6 7">
    <name type="scientific">Candidatus Fimadaptatus faecigallinarum</name>
    <dbReference type="NCBI Taxonomy" id="2840814"/>
    <lineage>
        <taxon>Bacteria</taxon>
        <taxon>Bacillati</taxon>
        <taxon>Bacillota</taxon>
        <taxon>Clostridia</taxon>
        <taxon>Eubacteriales</taxon>
        <taxon>Candidatus Fimadaptatus</taxon>
    </lineage>
</organism>
<dbReference type="Gene3D" id="3.40.50.10420">
    <property type="entry name" value="NagB/RpiA/CoA transferase-like"/>
    <property type="match status" value="1"/>
</dbReference>
<dbReference type="Proteomes" id="UP000824123">
    <property type="component" value="Unassembled WGS sequence"/>
</dbReference>
<keyword evidence="5" id="KW-0460">Magnesium</keyword>
<dbReference type="PIRSF" id="PIRSF006806">
    <property type="entry name" value="FTHF_cligase"/>
    <property type="match status" value="1"/>
</dbReference>
<comment type="cofactor">
    <cofactor evidence="5">
        <name>Mg(2+)</name>
        <dbReference type="ChEBI" id="CHEBI:18420"/>
    </cofactor>
</comment>
<dbReference type="GO" id="GO:0005524">
    <property type="term" value="F:ATP binding"/>
    <property type="evidence" value="ECO:0007669"/>
    <property type="project" value="UniProtKB-KW"/>
</dbReference>
<dbReference type="GO" id="GO:0046872">
    <property type="term" value="F:metal ion binding"/>
    <property type="evidence" value="ECO:0007669"/>
    <property type="project" value="UniProtKB-KW"/>
</dbReference>
<comment type="similarity">
    <text evidence="1 5">Belongs to the 5-formyltetrahydrofolate cyclo-ligase family.</text>
</comment>
<feature type="binding site" evidence="4">
    <location>
        <position position="76"/>
    </location>
    <ligand>
        <name>substrate</name>
    </ligand>
</feature>
<dbReference type="GO" id="GO:0035999">
    <property type="term" value="P:tetrahydrofolate interconversion"/>
    <property type="evidence" value="ECO:0007669"/>
    <property type="project" value="TreeGrafter"/>
</dbReference>
<keyword evidence="5" id="KW-0479">Metal-binding</keyword>
<evidence type="ECO:0000256" key="1">
    <source>
        <dbReference type="ARBA" id="ARBA00010638"/>
    </source>
</evidence>
<dbReference type="EMBL" id="DVNK01000014">
    <property type="protein sequence ID" value="HIU46003.1"/>
    <property type="molecule type" value="Genomic_DNA"/>
</dbReference>
<name>A0A9D1LQ74_9FIRM</name>
<dbReference type="EC" id="6.3.3.2" evidence="5"/>
<feature type="binding site" evidence="4">
    <location>
        <begin position="151"/>
        <end position="159"/>
    </location>
    <ligand>
        <name>ATP</name>
        <dbReference type="ChEBI" id="CHEBI:30616"/>
    </ligand>
</feature>
<dbReference type="PANTHER" id="PTHR23407">
    <property type="entry name" value="ATPASE INHIBITOR/5-FORMYLTETRAHYDROFOLATE CYCLO-LIGASE"/>
    <property type="match status" value="1"/>
</dbReference>
<dbReference type="PANTHER" id="PTHR23407:SF1">
    <property type="entry name" value="5-FORMYLTETRAHYDROFOLATE CYCLO-LIGASE"/>
    <property type="match status" value="1"/>
</dbReference>
<keyword evidence="6" id="KW-0436">Ligase</keyword>
<dbReference type="AlphaFoldDB" id="A0A9D1LQ74"/>
<reference evidence="6" key="1">
    <citation type="submission" date="2020-10" db="EMBL/GenBank/DDBJ databases">
        <authorList>
            <person name="Gilroy R."/>
        </authorList>
    </citation>
    <scope>NUCLEOTIDE SEQUENCE</scope>
    <source>
        <strain evidence="6">ChiSxjej2B14-8506</strain>
    </source>
</reference>
<feature type="binding site" evidence="4">
    <location>
        <begin position="25"/>
        <end position="29"/>
    </location>
    <ligand>
        <name>ATP</name>
        <dbReference type="ChEBI" id="CHEBI:30616"/>
    </ligand>
</feature>
<comment type="catalytic activity">
    <reaction evidence="5">
        <text>(6S)-5-formyl-5,6,7,8-tetrahydrofolate + ATP = (6R)-5,10-methenyltetrahydrofolate + ADP + phosphate</text>
        <dbReference type="Rhea" id="RHEA:10488"/>
        <dbReference type="ChEBI" id="CHEBI:30616"/>
        <dbReference type="ChEBI" id="CHEBI:43474"/>
        <dbReference type="ChEBI" id="CHEBI:57455"/>
        <dbReference type="ChEBI" id="CHEBI:57457"/>
        <dbReference type="ChEBI" id="CHEBI:456216"/>
        <dbReference type="EC" id="6.3.3.2"/>
    </reaction>
</comment>
<dbReference type="InterPro" id="IPR024185">
    <property type="entry name" value="FTHF_cligase-like_sf"/>
</dbReference>
<evidence type="ECO:0000256" key="2">
    <source>
        <dbReference type="ARBA" id="ARBA00022741"/>
    </source>
</evidence>
<keyword evidence="3 4" id="KW-0067">ATP-binding</keyword>
<keyword evidence="2 4" id="KW-0547">Nucleotide-binding</keyword>
<comment type="caution">
    <text evidence="6">The sequence shown here is derived from an EMBL/GenBank/DDBJ whole genome shotgun (WGS) entry which is preliminary data.</text>
</comment>
<accession>A0A9D1LQ74</accession>
<proteinExistence type="inferred from homology"/>
<dbReference type="SUPFAM" id="SSF100950">
    <property type="entry name" value="NagB/RpiA/CoA transferase-like"/>
    <property type="match status" value="1"/>
</dbReference>
<evidence type="ECO:0000256" key="5">
    <source>
        <dbReference type="RuleBase" id="RU361279"/>
    </source>
</evidence>
<dbReference type="InterPro" id="IPR037171">
    <property type="entry name" value="NagB/RpiA_transferase-like"/>
</dbReference>
<evidence type="ECO:0000313" key="6">
    <source>
        <dbReference type="EMBL" id="HIU46003.1"/>
    </source>
</evidence>
<evidence type="ECO:0000256" key="4">
    <source>
        <dbReference type="PIRSR" id="PIRSR006806-1"/>
    </source>
</evidence>
<gene>
    <name evidence="6" type="ORF">IAC59_01930</name>
</gene>
<protein>
    <recommendedName>
        <fullName evidence="5">5-formyltetrahydrofolate cyclo-ligase</fullName>
        <ecNumber evidence="5">6.3.3.2</ecNumber>
    </recommendedName>
</protein>
<evidence type="ECO:0000313" key="7">
    <source>
        <dbReference type="Proteomes" id="UP000824123"/>
    </source>
</evidence>
<dbReference type="Pfam" id="PF01812">
    <property type="entry name" value="5-FTHF_cyc-lig"/>
    <property type="match status" value="1"/>
</dbReference>
<dbReference type="GO" id="GO:0009396">
    <property type="term" value="P:folic acid-containing compound biosynthetic process"/>
    <property type="evidence" value="ECO:0007669"/>
    <property type="project" value="TreeGrafter"/>
</dbReference>
<sequence length="208" mass="22233">MSAHGLRPVAGPACDDLHAATRQARAELRREMRARRDALDAQYRAAAARDVAGHVLESGLWRSAGSVFAYCATGSELGTRALLEAALGEGKALYLPRCVRRGEMRLIRVHALGELRPGRFGIPEPVGDEELLGTPDLCLAPGLAFDRAGGRLGYGGGYYDRFLAGARPAVAALAYPCQVIERVPVLEHDAPVDYIITPAGIVSCDERA</sequence>